<dbReference type="EMBL" id="CP119953">
    <property type="protein sequence ID" value="WFC95974.1"/>
    <property type="molecule type" value="Genomic_DNA"/>
</dbReference>
<dbReference type="GO" id="GO:0033551">
    <property type="term" value="C:monopolin complex"/>
    <property type="evidence" value="ECO:0007669"/>
    <property type="project" value="InterPro"/>
</dbReference>
<proteinExistence type="predicted"/>
<protein>
    <recommendedName>
        <fullName evidence="2">Monopolin complex subunit Csm1/Pcs1 C-terminal domain-containing protein</fullName>
    </recommendedName>
</protein>
<dbReference type="GO" id="GO:0051315">
    <property type="term" value="P:attachment of mitotic spindle microtubules to kinetochore"/>
    <property type="evidence" value="ECO:0007669"/>
    <property type="project" value="TreeGrafter"/>
</dbReference>
<dbReference type="InterPro" id="IPR038608">
    <property type="entry name" value="Csm1/Pcs1_C_sf"/>
</dbReference>
<evidence type="ECO:0000256" key="1">
    <source>
        <dbReference type="SAM" id="MobiDB-lite"/>
    </source>
</evidence>
<evidence type="ECO:0000313" key="4">
    <source>
        <dbReference type="Proteomes" id="UP001216638"/>
    </source>
</evidence>
<dbReference type="GO" id="GO:0045144">
    <property type="term" value="P:meiotic sister chromatid segregation"/>
    <property type="evidence" value="ECO:0007669"/>
    <property type="project" value="TreeGrafter"/>
</dbReference>
<organism evidence="3 4">
    <name type="scientific">Malassezia brasiliensis</name>
    <dbReference type="NCBI Taxonomy" id="1821822"/>
    <lineage>
        <taxon>Eukaryota</taxon>
        <taxon>Fungi</taxon>
        <taxon>Dikarya</taxon>
        <taxon>Basidiomycota</taxon>
        <taxon>Ustilaginomycotina</taxon>
        <taxon>Malasseziomycetes</taxon>
        <taxon>Malasseziales</taxon>
        <taxon>Malasseziaceae</taxon>
        <taxon>Malassezia</taxon>
    </lineage>
</organism>
<accession>A0AAF0DUK0</accession>
<sequence>MAFGQKGPGRPRGRPPKDPNVRAYTTDDRAYTKRKLDAVGGSVLDPVLARQSVDDVEAALQQVRSQYEQNIDERIAQATREREAIQEQFDRLKELRVTQSEKTLVEWKRASEARLRHMTESLNAWKQRAEHAEHRLRELEREEDAGPSARAPNRRVQQLEDEVARLTEKLATARRECDAESKRAAELEQTPSGATDDERAMRRLYEDLTGFFISDVEVYDPAHDLHRFRFLFTSAGYHDLQFTLEESQLKVTPRVGTAADVRDDLVYIPHLDEVRDAALLDSPAMPNHFLEQIRFERSAAPKFLTALQKGLKK</sequence>
<dbReference type="GO" id="GO:0072686">
    <property type="term" value="C:mitotic spindle"/>
    <property type="evidence" value="ECO:0007669"/>
    <property type="project" value="TreeGrafter"/>
</dbReference>
<feature type="region of interest" description="Disordered" evidence="1">
    <location>
        <begin position="135"/>
        <end position="157"/>
    </location>
</feature>
<evidence type="ECO:0000313" key="3">
    <source>
        <dbReference type="EMBL" id="WFC95974.1"/>
    </source>
</evidence>
<feature type="compositionally biased region" description="Basic and acidic residues" evidence="1">
    <location>
        <begin position="15"/>
        <end position="29"/>
    </location>
</feature>
<dbReference type="GO" id="GO:0005730">
    <property type="term" value="C:nucleolus"/>
    <property type="evidence" value="ECO:0007669"/>
    <property type="project" value="TreeGrafter"/>
</dbReference>
<dbReference type="InterPro" id="IPR040349">
    <property type="entry name" value="Csm1/Pcs1"/>
</dbReference>
<dbReference type="CDD" id="cd23787">
    <property type="entry name" value="RWD_CSM1"/>
    <property type="match status" value="1"/>
</dbReference>
<dbReference type="GO" id="GO:1990644">
    <property type="term" value="F:microtubule site clamp"/>
    <property type="evidence" value="ECO:0007669"/>
    <property type="project" value="TreeGrafter"/>
</dbReference>
<dbReference type="Proteomes" id="UP001216638">
    <property type="component" value="Chromosome 3"/>
</dbReference>
<name>A0AAF0DUK0_9BASI</name>
<reference evidence="3" key="1">
    <citation type="submission" date="2023-03" db="EMBL/GenBank/DDBJ databases">
        <title>Mating type loci evolution in Malassezia.</title>
        <authorList>
            <person name="Coelho M.A."/>
        </authorList>
    </citation>
    <scope>NUCLEOTIDE SEQUENCE</scope>
    <source>
        <strain evidence="3">CBS 14135</strain>
    </source>
</reference>
<feature type="domain" description="Monopolin complex subunit Csm1/Pcs1 C-terminal" evidence="2">
    <location>
        <begin position="202"/>
        <end position="297"/>
    </location>
</feature>
<dbReference type="AlphaFoldDB" id="A0AAF0DUK0"/>
<feature type="region of interest" description="Disordered" evidence="1">
    <location>
        <begin position="174"/>
        <end position="198"/>
    </location>
</feature>
<feature type="region of interest" description="Disordered" evidence="1">
    <location>
        <begin position="1"/>
        <end position="29"/>
    </location>
</feature>
<keyword evidence="4" id="KW-1185">Reference proteome</keyword>
<dbReference type="Gene3D" id="3.90.1150.80">
    <property type="match status" value="1"/>
</dbReference>
<gene>
    <name evidence="3" type="ORF">MBRA1_002630</name>
</gene>
<dbReference type="GO" id="GO:0034506">
    <property type="term" value="C:chromosome, centromeric core domain"/>
    <property type="evidence" value="ECO:0007669"/>
    <property type="project" value="TreeGrafter"/>
</dbReference>
<dbReference type="PANTHER" id="PTHR28006">
    <property type="entry name" value="MONOPOLIN COMPLEX SUBUNIT CSM1"/>
    <property type="match status" value="1"/>
</dbReference>
<evidence type="ECO:0000259" key="2">
    <source>
        <dbReference type="Pfam" id="PF12539"/>
    </source>
</evidence>
<dbReference type="InterPro" id="IPR020981">
    <property type="entry name" value="Csm1/Pcs1_C"/>
</dbReference>
<dbReference type="PANTHER" id="PTHR28006:SF1">
    <property type="entry name" value="MONOPOLIN COMPLEX SUBUNIT CSM1"/>
    <property type="match status" value="1"/>
</dbReference>
<dbReference type="Pfam" id="PF12539">
    <property type="entry name" value="Csm1"/>
    <property type="match status" value="1"/>
</dbReference>
<feature type="compositionally biased region" description="Basic and acidic residues" evidence="1">
    <location>
        <begin position="174"/>
        <end position="186"/>
    </location>
</feature>